<dbReference type="Pfam" id="PF02342">
    <property type="entry name" value="TerD"/>
    <property type="match status" value="1"/>
</dbReference>
<evidence type="ECO:0000259" key="2">
    <source>
        <dbReference type="Pfam" id="PF02342"/>
    </source>
</evidence>
<feature type="domain" description="vWA found in TerF C terminus" evidence="3">
    <location>
        <begin position="231"/>
        <end position="426"/>
    </location>
</feature>
<dbReference type="Gene3D" id="2.60.60.30">
    <property type="entry name" value="sav2460 like domains"/>
    <property type="match status" value="1"/>
</dbReference>
<dbReference type="Proteomes" id="UP001651690">
    <property type="component" value="Unassembled WGS sequence"/>
</dbReference>
<dbReference type="Pfam" id="PF10138">
    <property type="entry name" value="vWA-TerF-like"/>
    <property type="match status" value="1"/>
</dbReference>
<accession>A0ABT1M0M3</accession>
<protein>
    <submittedName>
        <fullName evidence="4">VWA domain-containing protein</fullName>
    </submittedName>
</protein>
<dbReference type="EMBL" id="JANDBD010000003">
    <property type="protein sequence ID" value="MCP9272145.1"/>
    <property type="molecule type" value="Genomic_DNA"/>
</dbReference>
<keyword evidence="5" id="KW-1185">Reference proteome</keyword>
<comment type="similarity">
    <text evidence="1">Belongs to the CAPAB/TerDEXZ family.</text>
</comment>
<dbReference type="PANTHER" id="PTHR32097:SF4">
    <property type="entry name" value="GENERAL STRESS PROTEIN 16U"/>
    <property type="match status" value="1"/>
</dbReference>
<evidence type="ECO:0000259" key="3">
    <source>
        <dbReference type="Pfam" id="PF10138"/>
    </source>
</evidence>
<dbReference type="Gene3D" id="3.40.50.410">
    <property type="entry name" value="von Willebrand factor, type A domain"/>
    <property type="match status" value="1"/>
</dbReference>
<name>A0ABT1M0M3_9MYCO</name>
<evidence type="ECO:0000313" key="5">
    <source>
        <dbReference type="Proteomes" id="UP001651690"/>
    </source>
</evidence>
<dbReference type="InterPro" id="IPR003325">
    <property type="entry name" value="TerD"/>
</dbReference>
<dbReference type="InterPro" id="IPR051324">
    <property type="entry name" value="Stress/Tellurium_Resist"/>
</dbReference>
<dbReference type="CDD" id="cd06974">
    <property type="entry name" value="TerD_like"/>
    <property type="match status" value="1"/>
</dbReference>
<dbReference type="PANTHER" id="PTHR32097">
    <property type="entry name" value="CAMP-BINDING PROTEIN 1-RELATED"/>
    <property type="match status" value="1"/>
</dbReference>
<proteinExistence type="inferred from homology"/>
<comment type="caution">
    <text evidence="4">The sequence shown here is derived from an EMBL/GenBank/DDBJ whole genome shotgun (WGS) entry which is preliminary data.</text>
</comment>
<organism evidence="4 5">
    <name type="scientific">Mycolicibacterium arenosum</name>
    <dbReference type="NCBI Taxonomy" id="2952157"/>
    <lineage>
        <taxon>Bacteria</taxon>
        <taxon>Bacillati</taxon>
        <taxon>Actinomycetota</taxon>
        <taxon>Actinomycetes</taxon>
        <taxon>Mycobacteriales</taxon>
        <taxon>Mycobacteriaceae</taxon>
        <taxon>Mycolicibacterium</taxon>
    </lineage>
</organism>
<dbReference type="RefSeq" id="WP_255059322.1">
    <property type="nucleotide sequence ID" value="NZ_JANDBD010000003.1"/>
</dbReference>
<dbReference type="InterPro" id="IPR019303">
    <property type="entry name" value="vWA_TerF_C"/>
</dbReference>
<evidence type="ECO:0000313" key="4">
    <source>
        <dbReference type="EMBL" id="MCP9272145.1"/>
    </source>
</evidence>
<dbReference type="SUPFAM" id="SSF53300">
    <property type="entry name" value="vWA-like"/>
    <property type="match status" value="1"/>
</dbReference>
<feature type="domain" description="TerD" evidence="2">
    <location>
        <begin position="3"/>
        <end position="169"/>
    </location>
</feature>
<sequence length="428" mass="45656">MAQLSKGANTGVPTARLIVEVTWAVAGDVDIDASALLLTASGKVRSDADMVFYNQPASPDGSVRHLGAGARGGQRLEVDAASVPADIDRIAFTATIHDAAAKGHSFSQASGLAISVLADGATVADFPLSGLTTETGLIFGELYRRQGAWKFRAVGQGYDSGLAGIATEFGIAIDDAPAEATPPAPPAPTIDMNKQRQVNLRKMVSDQSPVLLQKFDAATVSLEKRGLSSERAEVILVLDVSGSSHPLFKNGSYQELIDRFLAAALLFDDNGTIDTLLFDHRVHDAEPVTVANREGWTDRTTKRKGIWGTTKYAPPLERIAQGLRRGATMPTYVAFVTDGGNSDRKAAAEVVLRASGLPMFIQFMAIGREDDFPFLQKLDELTGREVDNAGFVAVENVKAMSDEDFYARVMSEFPAWLAAARKAGILGA</sequence>
<evidence type="ECO:0000256" key="1">
    <source>
        <dbReference type="ARBA" id="ARBA00008775"/>
    </source>
</evidence>
<dbReference type="InterPro" id="IPR036465">
    <property type="entry name" value="vWFA_dom_sf"/>
</dbReference>
<gene>
    <name evidence="4" type="ORF">NM203_08090</name>
</gene>
<reference evidence="4 5" key="1">
    <citation type="submission" date="2022-06" db="EMBL/GenBank/DDBJ databases">
        <title>Mycolicibacterium sp. CAU 1645 isolated from seawater.</title>
        <authorList>
            <person name="Kim W."/>
        </authorList>
    </citation>
    <scope>NUCLEOTIDE SEQUENCE [LARGE SCALE GENOMIC DNA]</scope>
    <source>
        <strain evidence="4 5">CAU 1645</strain>
    </source>
</reference>